<dbReference type="SUPFAM" id="SSF53474">
    <property type="entry name" value="alpha/beta-Hydrolases"/>
    <property type="match status" value="1"/>
</dbReference>
<feature type="chain" id="PRO_5044553267" description="palmitoyl-protein hydrolase" evidence="11">
    <location>
        <begin position="22"/>
        <end position="258"/>
    </location>
</feature>
<dbReference type="InterPro" id="IPR003140">
    <property type="entry name" value="PLipase/COase/thioEstase"/>
</dbReference>
<dbReference type="PANTHER" id="PTHR10655:SF68">
    <property type="entry name" value="PALMITOYL-PROTEIN HYDROLASE"/>
    <property type="match status" value="1"/>
</dbReference>
<dbReference type="FunFam" id="3.40.50.1820:FF:000010">
    <property type="entry name" value="Acyl-protein thioesterase 2"/>
    <property type="match status" value="1"/>
</dbReference>
<feature type="signal peptide" evidence="11">
    <location>
        <begin position="1"/>
        <end position="21"/>
    </location>
</feature>
<dbReference type="PANTHER" id="PTHR10655">
    <property type="entry name" value="LYSOPHOSPHOLIPASE-RELATED"/>
    <property type="match status" value="1"/>
</dbReference>
<reference evidence="13 14" key="2">
    <citation type="submission" date="2018-11" db="EMBL/GenBank/DDBJ databases">
        <authorList>
            <consortium name="Pathogen Informatics"/>
        </authorList>
    </citation>
    <scope>NUCLEOTIDE SEQUENCE [LARGE SCALE GENOMIC DNA]</scope>
</reference>
<keyword evidence="4" id="KW-0963">Cytoplasm</keyword>
<dbReference type="InterPro" id="IPR050565">
    <property type="entry name" value="LYPA1-2/EST-like"/>
</dbReference>
<evidence type="ECO:0000256" key="9">
    <source>
        <dbReference type="ARBA" id="ARBA00047337"/>
    </source>
</evidence>
<evidence type="ECO:0000313" key="15">
    <source>
        <dbReference type="WBParaSite" id="TCNE_0000941701-mRNA-1"/>
    </source>
</evidence>
<evidence type="ECO:0000256" key="4">
    <source>
        <dbReference type="ARBA" id="ARBA00022490"/>
    </source>
</evidence>
<dbReference type="EMBL" id="UYWY01020169">
    <property type="protein sequence ID" value="VDM40738.1"/>
    <property type="molecule type" value="Genomic_DNA"/>
</dbReference>
<evidence type="ECO:0000256" key="3">
    <source>
        <dbReference type="ARBA" id="ARBA00012423"/>
    </source>
</evidence>
<evidence type="ECO:0000313" key="14">
    <source>
        <dbReference type="Proteomes" id="UP000050794"/>
    </source>
</evidence>
<keyword evidence="5" id="KW-0378">Hydrolase</keyword>
<evidence type="ECO:0000259" key="12">
    <source>
        <dbReference type="Pfam" id="PF02230"/>
    </source>
</evidence>
<accession>A0A183ULP7</accession>
<comment type="similarity">
    <text evidence="2">Belongs to the AB hydrolase superfamily. AB hydrolase 2 family.</text>
</comment>
<sequence length="258" mass="27617">MLPGIFRSVTTLSSRFIFGLANLCLPGAGNSKANIGYEMAADPVVVPAKGKHTATIIFLHGLGDTGHGWSSVFADEITIDHIKSICPTAPVIPVSLNMGMRMPAWFDLYGLTPDTQEDEDGINQSTKIIHSMIDEEVRSGTPADRIIVGGFSMGGALALYAGLTYDKPLAGILGLSSFLVQRSKVPGNHVANKNTPVFMGHGGADFMVPLAFGEMTAAFLKKFNPNVVIKTYPSMSHGSCPEELADVKEWLLQRVPNV</sequence>
<proteinExistence type="inferred from homology"/>
<dbReference type="GO" id="GO:0006631">
    <property type="term" value="P:fatty acid metabolic process"/>
    <property type="evidence" value="ECO:0007669"/>
    <property type="project" value="UniProtKB-KW"/>
</dbReference>
<dbReference type="AlphaFoldDB" id="A0A183ULP7"/>
<keyword evidence="14" id="KW-1185">Reference proteome</keyword>
<dbReference type="InterPro" id="IPR029058">
    <property type="entry name" value="AB_hydrolase_fold"/>
</dbReference>
<evidence type="ECO:0000256" key="11">
    <source>
        <dbReference type="SAM" id="SignalP"/>
    </source>
</evidence>
<name>A0A183ULP7_TOXCA</name>
<feature type="domain" description="Phospholipase/carboxylesterase/thioesterase" evidence="12">
    <location>
        <begin position="42"/>
        <end position="251"/>
    </location>
</feature>
<dbReference type="GO" id="GO:0005737">
    <property type="term" value="C:cytoplasm"/>
    <property type="evidence" value="ECO:0007669"/>
    <property type="project" value="UniProtKB-SubCell"/>
</dbReference>
<evidence type="ECO:0000256" key="10">
    <source>
        <dbReference type="ARBA" id="ARBA00048656"/>
    </source>
</evidence>
<evidence type="ECO:0000256" key="1">
    <source>
        <dbReference type="ARBA" id="ARBA00004496"/>
    </source>
</evidence>
<evidence type="ECO:0000256" key="7">
    <source>
        <dbReference type="ARBA" id="ARBA00023098"/>
    </source>
</evidence>
<evidence type="ECO:0000256" key="6">
    <source>
        <dbReference type="ARBA" id="ARBA00022832"/>
    </source>
</evidence>
<evidence type="ECO:0000256" key="2">
    <source>
        <dbReference type="ARBA" id="ARBA00006499"/>
    </source>
</evidence>
<keyword evidence="11" id="KW-0732">Signal</keyword>
<dbReference type="Pfam" id="PF02230">
    <property type="entry name" value="Abhydrolase_2"/>
    <property type="match status" value="1"/>
</dbReference>
<dbReference type="WBParaSite" id="TCNE_0000941701-mRNA-1">
    <property type="protein sequence ID" value="TCNE_0000941701-mRNA-1"/>
    <property type="gene ID" value="TCNE_0000941701"/>
</dbReference>
<dbReference type="EC" id="3.1.2.22" evidence="3"/>
<evidence type="ECO:0000256" key="8">
    <source>
        <dbReference type="ARBA" id="ARBA00031195"/>
    </source>
</evidence>
<dbReference type="GO" id="GO:0008474">
    <property type="term" value="F:palmitoyl-(protein) hydrolase activity"/>
    <property type="evidence" value="ECO:0007669"/>
    <property type="project" value="UniProtKB-EC"/>
</dbReference>
<protein>
    <recommendedName>
        <fullName evidence="3">palmitoyl-protein hydrolase</fullName>
        <ecNumber evidence="3">3.1.2.22</ecNumber>
    </recommendedName>
    <alternativeName>
        <fullName evidence="8">Palmitoyl-protein hydrolase</fullName>
    </alternativeName>
</protein>
<comment type="subcellular location">
    <subcellularLocation>
        <location evidence="1">Cytoplasm</location>
    </subcellularLocation>
</comment>
<comment type="catalytic activity">
    <reaction evidence="10">
        <text>1-hexadecanoyl-sn-glycero-3-phosphocholine + H2O = sn-glycerol 3-phosphocholine + hexadecanoate + H(+)</text>
        <dbReference type="Rhea" id="RHEA:40435"/>
        <dbReference type="ChEBI" id="CHEBI:7896"/>
        <dbReference type="ChEBI" id="CHEBI:15377"/>
        <dbReference type="ChEBI" id="CHEBI:15378"/>
        <dbReference type="ChEBI" id="CHEBI:16870"/>
        <dbReference type="ChEBI" id="CHEBI:72998"/>
    </reaction>
    <physiologicalReaction direction="left-to-right" evidence="10">
        <dbReference type="Rhea" id="RHEA:40436"/>
    </physiologicalReaction>
</comment>
<evidence type="ECO:0000313" key="13">
    <source>
        <dbReference type="EMBL" id="VDM40738.1"/>
    </source>
</evidence>
<keyword evidence="7" id="KW-0443">Lipid metabolism</keyword>
<comment type="catalytic activity">
    <reaction evidence="9">
        <text>S-hexadecanoyl-L-cysteinyl-[protein] + H2O = L-cysteinyl-[protein] + hexadecanoate + H(+)</text>
        <dbReference type="Rhea" id="RHEA:19233"/>
        <dbReference type="Rhea" id="RHEA-COMP:10131"/>
        <dbReference type="Rhea" id="RHEA-COMP:11032"/>
        <dbReference type="ChEBI" id="CHEBI:7896"/>
        <dbReference type="ChEBI" id="CHEBI:15377"/>
        <dbReference type="ChEBI" id="CHEBI:15378"/>
        <dbReference type="ChEBI" id="CHEBI:29950"/>
        <dbReference type="ChEBI" id="CHEBI:74151"/>
        <dbReference type="EC" id="3.1.2.22"/>
    </reaction>
</comment>
<evidence type="ECO:0000256" key="5">
    <source>
        <dbReference type="ARBA" id="ARBA00022801"/>
    </source>
</evidence>
<reference evidence="15" key="1">
    <citation type="submission" date="2016-06" db="UniProtKB">
        <authorList>
            <consortium name="WormBaseParasite"/>
        </authorList>
    </citation>
    <scope>IDENTIFICATION</scope>
</reference>
<dbReference type="Gene3D" id="3.40.50.1820">
    <property type="entry name" value="alpha/beta hydrolase"/>
    <property type="match status" value="1"/>
</dbReference>
<dbReference type="Proteomes" id="UP000050794">
    <property type="component" value="Unassembled WGS sequence"/>
</dbReference>
<keyword evidence="6" id="KW-0276">Fatty acid metabolism</keyword>
<dbReference type="GO" id="GO:0052689">
    <property type="term" value="F:carboxylic ester hydrolase activity"/>
    <property type="evidence" value="ECO:0007669"/>
    <property type="project" value="TreeGrafter"/>
</dbReference>
<organism evidence="14 15">
    <name type="scientific">Toxocara canis</name>
    <name type="common">Canine roundworm</name>
    <dbReference type="NCBI Taxonomy" id="6265"/>
    <lineage>
        <taxon>Eukaryota</taxon>
        <taxon>Metazoa</taxon>
        <taxon>Ecdysozoa</taxon>
        <taxon>Nematoda</taxon>
        <taxon>Chromadorea</taxon>
        <taxon>Rhabditida</taxon>
        <taxon>Spirurina</taxon>
        <taxon>Ascaridomorpha</taxon>
        <taxon>Ascaridoidea</taxon>
        <taxon>Toxocaridae</taxon>
        <taxon>Toxocara</taxon>
    </lineage>
</organism>
<gene>
    <name evidence="13" type="ORF">TCNE_LOCUS9417</name>
</gene>